<dbReference type="Proteomes" id="UP001239397">
    <property type="component" value="Chromosome"/>
</dbReference>
<dbReference type="InterPro" id="IPR041854">
    <property type="entry name" value="BFD-like_2Fe2S-bd_dom_sf"/>
</dbReference>
<dbReference type="InterPro" id="IPR023753">
    <property type="entry name" value="FAD/NAD-binding_dom"/>
</dbReference>
<dbReference type="CDD" id="cd19946">
    <property type="entry name" value="GlpA-like_Fer2_BFD-like"/>
    <property type="match status" value="1"/>
</dbReference>
<reference evidence="4 5" key="1">
    <citation type="submission" date="2023-06" db="EMBL/GenBank/DDBJ databases">
        <authorList>
            <person name="Oyuntsetseg B."/>
            <person name="Kim S.B."/>
        </authorList>
    </citation>
    <scope>NUCLEOTIDE SEQUENCE [LARGE SCALE GENOMIC DNA]</scope>
    <source>
        <strain evidence="4 5">4-36</strain>
    </source>
</reference>
<dbReference type="RefSeq" id="WP_285995220.1">
    <property type="nucleotide sequence ID" value="NZ_CP127295.1"/>
</dbReference>
<dbReference type="InterPro" id="IPR036188">
    <property type="entry name" value="FAD/NAD-bd_sf"/>
</dbReference>
<dbReference type="Pfam" id="PF12831">
    <property type="entry name" value="FAD_oxidored"/>
    <property type="match status" value="1"/>
</dbReference>
<dbReference type="PANTHER" id="PTHR42949:SF3">
    <property type="entry name" value="ANAEROBIC GLYCEROL-3-PHOSPHATE DEHYDROGENASE SUBUNIT B"/>
    <property type="match status" value="1"/>
</dbReference>
<dbReference type="Gene3D" id="3.40.50.720">
    <property type="entry name" value="NAD(P)-binding Rossmann-like Domain"/>
    <property type="match status" value="1"/>
</dbReference>
<dbReference type="SUPFAM" id="SSF51905">
    <property type="entry name" value="FAD/NAD(P)-binding domain"/>
    <property type="match status" value="1"/>
</dbReference>
<organism evidence="4 5">
    <name type="scientific">Amycolatopsis mongoliensis</name>
    <dbReference type="NCBI Taxonomy" id="715475"/>
    <lineage>
        <taxon>Bacteria</taxon>
        <taxon>Bacillati</taxon>
        <taxon>Actinomycetota</taxon>
        <taxon>Actinomycetes</taxon>
        <taxon>Pseudonocardiales</taxon>
        <taxon>Pseudonocardiaceae</taxon>
        <taxon>Amycolatopsis</taxon>
    </lineage>
</organism>
<dbReference type="Gene3D" id="3.50.50.60">
    <property type="entry name" value="FAD/NAD(P)-binding domain"/>
    <property type="match status" value="2"/>
</dbReference>
<dbReference type="PRINTS" id="PR00411">
    <property type="entry name" value="PNDRDTASEI"/>
</dbReference>
<sequence>MTRVVVVGAGPAGLAAAEAALRAGAEVTVLDQSDAPGGQYHRTLYGARQQGFERLLARCDWWPESTVWALETTAAGNAGAADRAAGESAAGDAATGDTGAGDLAAAARAAGDAGGGDLVVADPATGVRGVGDAGAGDAAAAAPGAGGRGTGLRLHVLRGPADGTGRTRHTLEPDALVLATGAHDRTLPFPGWQLPGVFTAGAAQALAKGERVAVGRRVLVAGAGPFLLPVAASLLGVGAEVAAVLEANPAPTVLKGWRFPTRKAGELAHYAATLARHRVPYHLGRTLVEARGDERVREAVTARVRPDWSVIPGTERTFAVDAVCVGHGFTPQPELAVVAGCVLDGGFVRTNKDQRTSVGNIYAAGEITGIGGADAARAEGAVAGCVAAGGTPSPELLRERDRTRRFADRLKAAHPIGAAWPGWLRDDTIVCRCEETTYGEIKAAVADPTTPGPHALKLGTRAGLGPCQGRMCGPTVAELCGGTERHHRPIAQPIRLGELADPKETPA</sequence>
<dbReference type="GO" id="GO:0016491">
    <property type="term" value="F:oxidoreductase activity"/>
    <property type="evidence" value="ECO:0007669"/>
    <property type="project" value="UniProtKB-KW"/>
</dbReference>
<dbReference type="AlphaFoldDB" id="A0A9Y2JHT8"/>
<dbReference type="KEGG" id="amog:QRX60_32345"/>
<evidence type="ECO:0000259" key="3">
    <source>
        <dbReference type="Pfam" id="PF07992"/>
    </source>
</evidence>
<proteinExistence type="predicted"/>
<dbReference type="Pfam" id="PF04324">
    <property type="entry name" value="Fer2_BFD"/>
    <property type="match status" value="1"/>
</dbReference>
<dbReference type="InterPro" id="IPR007419">
    <property type="entry name" value="BFD-like_2Fe2S-bd_dom"/>
</dbReference>
<dbReference type="PRINTS" id="PR00368">
    <property type="entry name" value="FADPNR"/>
</dbReference>
<keyword evidence="5" id="KW-1185">Reference proteome</keyword>
<dbReference type="InterPro" id="IPR017224">
    <property type="entry name" value="Opine_Oxase_asu/HCN_bsu"/>
</dbReference>
<dbReference type="Gene3D" id="1.10.10.1100">
    <property type="entry name" value="BFD-like [2Fe-2S]-binding domain"/>
    <property type="match status" value="1"/>
</dbReference>
<gene>
    <name evidence="4" type="ORF">QRX60_32345</name>
</gene>
<dbReference type="Pfam" id="PF07992">
    <property type="entry name" value="Pyr_redox_2"/>
    <property type="match status" value="1"/>
</dbReference>
<dbReference type="InterPro" id="IPR051691">
    <property type="entry name" value="Metab_Enz_Cyan_OpOx_G3PDH"/>
</dbReference>
<evidence type="ECO:0000256" key="1">
    <source>
        <dbReference type="ARBA" id="ARBA00023002"/>
    </source>
</evidence>
<evidence type="ECO:0000313" key="5">
    <source>
        <dbReference type="Proteomes" id="UP001239397"/>
    </source>
</evidence>
<protein>
    <submittedName>
        <fullName evidence="4">NAD(P)/FAD-dependent oxidoreductase</fullName>
    </submittedName>
</protein>
<evidence type="ECO:0000313" key="4">
    <source>
        <dbReference type="EMBL" id="WIX98737.1"/>
    </source>
</evidence>
<dbReference type="EMBL" id="CP127295">
    <property type="protein sequence ID" value="WIX98737.1"/>
    <property type="molecule type" value="Genomic_DNA"/>
</dbReference>
<feature type="domain" description="BFD-like [2Fe-2S]-binding" evidence="2">
    <location>
        <begin position="429"/>
        <end position="479"/>
    </location>
</feature>
<keyword evidence="1" id="KW-0560">Oxidoreductase</keyword>
<feature type="domain" description="FAD/NAD(P)-binding" evidence="3">
    <location>
        <begin position="168"/>
        <end position="380"/>
    </location>
</feature>
<accession>A0A9Y2JHT8</accession>
<name>A0A9Y2JHT8_9PSEU</name>
<evidence type="ECO:0000259" key="2">
    <source>
        <dbReference type="Pfam" id="PF04324"/>
    </source>
</evidence>
<dbReference type="PANTHER" id="PTHR42949">
    <property type="entry name" value="ANAEROBIC GLYCEROL-3-PHOSPHATE DEHYDROGENASE SUBUNIT B"/>
    <property type="match status" value="1"/>
</dbReference>
<dbReference type="PIRSF" id="PIRSF037495">
    <property type="entry name" value="Opine_OX_OoxA/HcnB"/>
    <property type="match status" value="1"/>
</dbReference>